<feature type="region of interest" description="Disordered" evidence="1">
    <location>
        <begin position="69"/>
        <end position="91"/>
    </location>
</feature>
<accession>A0A2Z5JDP9</accession>
<organism evidence="2 3">
    <name type="scientific">Streptomyces atratus</name>
    <dbReference type="NCBI Taxonomy" id="1893"/>
    <lineage>
        <taxon>Bacteria</taxon>
        <taxon>Bacillati</taxon>
        <taxon>Actinomycetota</taxon>
        <taxon>Actinomycetes</taxon>
        <taxon>Kitasatosporales</taxon>
        <taxon>Streptomycetaceae</taxon>
        <taxon>Streptomyces</taxon>
    </lineage>
</organism>
<dbReference type="AlphaFoldDB" id="A0A2Z5JDP9"/>
<evidence type="ECO:0000313" key="3">
    <source>
        <dbReference type="Proteomes" id="UP000252698"/>
    </source>
</evidence>
<dbReference type="Proteomes" id="UP000252698">
    <property type="component" value="Chromosome"/>
</dbReference>
<dbReference type="EMBL" id="CP027306">
    <property type="protein sequence ID" value="AXE78518.1"/>
    <property type="molecule type" value="Genomic_DNA"/>
</dbReference>
<evidence type="ECO:0000313" key="2">
    <source>
        <dbReference type="EMBL" id="AXE78518.1"/>
    </source>
</evidence>
<sequence>MLLVCLTSSNAAWRCCFQAGKACPAANDLRIHPSGERDAPKWTPSRLTPAPGNLISPFSASVRSVRSTAPDAEKAAVPWREPGRTAPAPEVLTARPEGYVERLLDRFA</sequence>
<gene>
    <name evidence="2" type="ORF">C5746_18065</name>
</gene>
<dbReference type="KEGG" id="sata:C5746_18065"/>
<reference evidence="2 3" key="1">
    <citation type="journal article" date="2018" name="Front. Microbiol.">
        <title>Genome Sequencing of Streptomyces atratus SCSIOZH16 and Activation Production of Nocardamine via Metabolic Engineering.</title>
        <authorList>
            <person name="Li Y."/>
            <person name="Zhang C."/>
            <person name="Liu C."/>
            <person name="Ju J."/>
            <person name="Ma J."/>
        </authorList>
    </citation>
    <scope>NUCLEOTIDE SEQUENCE [LARGE SCALE GENOMIC DNA]</scope>
    <source>
        <strain evidence="2 3">SCSIO_ZH16</strain>
    </source>
</reference>
<proteinExistence type="predicted"/>
<protein>
    <submittedName>
        <fullName evidence="2">Uncharacterized protein</fullName>
    </submittedName>
</protein>
<evidence type="ECO:0000256" key="1">
    <source>
        <dbReference type="SAM" id="MobiDB-lite"/>
    </source>
</evidence>
<name>A0A2Z5JDP9_STRAR</name>